<proteinExistence type="predicted"/>
<sequence length="260" mass="28399">MNACILSAIFLLFISTVYATDCLTYGIVVNATAHDTYDNITVSYNVVPSCWYSSMASDSVYFYLSDSNGGYMSDGTDVSYLANIYYPEPSGDTVFFDFSDYFGDKKYICVGVGATDAYGCTENTITIGEPVHWAALVLVGFIVLLFFCSPCLVCCVISVKVVIIVGAFMFCISLSQKRHNKYKQTMLSGPAPQAYTSIGGPPAFNQASVPIPTAQQPQQHYPTPSYQPATYGQTPQTYAQAQYNPYGGQAPPPPQGDRYY</sequence>
<keyword evidence="2" id="KW-0812">Transmembrane</keyword>
<gene>
    <name evidence="4" type="ORF">J8273_8902</name>
</gene>
<accession>A0A8J6AZC1</accession>
<feature type="chain" id="PRO_5035206488" evidence="3">
    <location>
        <begin position="20"/>
        <end position="260"/>
    </location>
</feature>
<feature type="compositionally biased region" description="Pro residues" evidence="1">
    <location>
        <begin position="250"/>
        <end position="260"/>
    </location>
</feature>
<keyword evidence="2" id="KW-0472">Membrane</keyword>
<keyword evidence="3" id="KW-0732">Signal</keyword>
<evidence type="ECO:0000256" key="2">
    <source>
        <dbReference type="SAM" id="Phobius"/>
    </source>
</evidence>
<evidence type="ECO:0000256" key="3">
    <source>
        <dbReference type="SAM" id="SignalP"/>
    </source>
</evidence>
<dbReference type="EMBL" id="JAHDYR010000069">
    <property type="protein sequence ID" value="KAG9389609.1"/>
    <property type="molecule type" value="Genomic_DNA"/>
</dbReference>
<evidence type="ECO:0000313" key="4">
    <source>
        <dbReference type="EMBL" id="KAG9389609.1"/>
    </source>
</evidence>
<reference evidence="4" key="1">
    <citation type="submission" date="2021-05" db="EMBL/GenBank/DDBJ databases">
        <title>A free-living protist that lacks canonical eukaryotic 1 DNA replication and segregation systems.</title>
        <authorList>
            <person name="Salas-Leiva D.E."/>
            <person name="Tromer E.C."/>
            <person name="Curtis B.A."/>
            <person name="Jerlstrom-Hultqvist J."/>
            <person name="Kolisko M."/>
            <person name="Yi Z."/>
            <person name="Salas-Leiva J.S."/>
            <person name="Gallot-Lavallee L."/>
            <person name="Kops G.J.P.L."/>
            <person name="Archibald J.M."/>
            <person name="Simpson A.G.B."/>
            <person name="Roger A.J."/>
        </authorList>
    </citation>
    <scope>NUCLEOTIDE SEQUENCE</scope>
    <source>
        <strain evidence="4">BICM</strain>
    </source>
</reference>
<keyword evidence="5" id="KW-1185">Reference proteome</keyword>
<keyword evidence="2" id="KW-1133">Transmembrane helix</keyword>
<dbReference type="Proteomes" id="UP000717585">
    <property type="component" value="Unassembled WGS sequence"/>
</dbReference>
<evidence type="ECO:0000256" key="1">
    <source>
        <dbReference type="SAM" id="MobiDB-lite"/>
    </source>
</evidence>
<evidence type="ECO:0000313" key="5">
    <source>
        <dbReference type="Proteomes" id="UP000717585"/>
    </source>
</evidence>
<feature type="transmembrane region" description="Helical" evidence="2">
    <location>
        <begin position="141"/>
        <end position="174"/>
    </location>
</feature>
<name>A0A8J6AZC1_9EUKA</name>
<feature type="region of interest" description="Disordered" evidence="1">
    <location>
        <begin position="241"/>
        <end position="260"/>
    </location>
</feature>
<organism evidence="4 5">
    <name type="scientific">Carpediemonas membranifera</name>
    <dbReference type="NCBI Taxonomy" id="201153"/>
    <lineage>
        <taxon>Eukaryota</taxon>
        <taxon>Metamonada</taxon>
        <taxon>Carpediemonas-like organisms</taxon>
        <taxon>Carpediemonas</taxon>
    </lineage>
</organism>
<dbReference type="AlphaFoldDB" id="A0A8J6AZC1"/>
<protein>
    <submittedName>
        <fullName evidence="4">Uncharacterized protein</fullName>
    </submittedName>
</protein>
<feature type="signal peptide" evidence="3">
    <location>
        <begin position="1"/>
        <end position="19"/>
    </location>
</feature>
<comment type="caution">
    <text evidence="4">The sequence shown here is derived from an EMBL/GenBank/DDBJ whole genome shotgun (WGS) entry which is preliminary data.</text>
</comment>